<protein>
    <submittedName>
        <fullName evidence="2">LmbE-like protein</fullName>
    </submittedName>
</protein>
<dbReference type="SUPFAM" id="SSF102588">
    <property type="entry name" value="LmbE-like"/>
    <property type="match status" value="1"/>
</dbReference>
<organism evidence="2 3">
    <name type="scientific">Candidatus Sulfotelmatobacter kueseliae</name>
    <dbReference type="NCBI Taxonomy" id="2042962"/>
    <lineage>
        <taxon>Bacteria</taxon>
        <taxon>Pseudomonadati</taxon>
        <taxon>Acidobacteriota</taxon>
        <taxon>Terriglobia</taxon>
        <taxon>Terriglobales</taxon>
        <taxon>Candidatus Korobacteraceae</taxon>
        <taxon>Candidatus Sulfotelmatobacter</taxon>
    </lineage>
</organism>
<dbReference type="InterPro" id="IPR024078">
    <property type="entry name" value="LmbE-like_dom_sf"/>
</dbReference>
<sequence>MLSPSLDILAIAAHRDDVEQTCGGTLLKAAQRGQHTGILDLTQGEMGTRGTAEDRAREADDAAKILGVSWRRALDIPDGRVENTWENRLRVASVIRETRPRVVILPYWKGRHPDHYTASVLGYEACFLAGLAKLDLGPRTSDLSRHQQAELRAGRPQESRQDAGATKIAPHRPFKIVYATLYYDIRPSFVVDISDQFEAKFASILAYKSQFSDQEAGKDLFPAHEEIRARVEAMARFYGMLGGVNYAEPFLQKEVGLVEDLLSIPVKSI</sequence>
<evidence type="ECO:0000256" key="1">
    <source>
        <dbReference type="SAM" id="MobiDB-lite"/>
    </source>
</evidence>
<dbReference type="Pfam" id="PF02585">
    <property type="entry name" value="PIG-L"/>
    <property type="match status" value="1"/>
</dbReference>
<dbReference type="InterPro" id="IPR003737">
    <property type="entry name" value="GlcNAc_PI_deacetylase-related"/>
</dbReference>
<name>A0A2U3K0C1_9BACT</name>
<feature type="compositionally biased region" description="Basic and acidic residues" evidence="1">
    <location>
        <begin position="145"/>
        <end position="161"/>
    </location>
</feature>
<feature type="region of interest" description="Disordered" evidence="1">
    <location>
        <begin position="145"/>
        <end position="165"/>
    </location>
</feature>
<accession>A0A2U3K0C1</accession>
<dbReference type="GO" id="GO:0019213">
    <property type="term" value="F:deacetylase activity"/>
    <property type="evidence" value="ECO:0007669"/>
    <property type="project" value="InterPro"/>
</dbReference>
<dbReference type="AlphaFoldDB" id="A0A2U3K0C1"/>
<evidence type="ECO:0000313" key="2">
    <source>
        <dbReference type="EMBL" id="SPF33105.1"/>
    </source>
</evidence>
<dbReference type="GO" id="GO:0071793">
    <property type="term" value="P:bacillithiol biosynthetic process"/>
    <property type="evidence" value="ECO:0007669"/>
    <property type="project" value="InterPro"/>
</dbReference>
<gene>
    <name evidence="2" type="ORF">SBA1_1140017</name>
</gene>
<dbReference type="Proteomes" id="UP000238701">
    <property type="component" value="Unassembled WGS sequence"/>
</dbReference>
<dbReference type="PANTHER" id="PTHR12993:SF30">
    <property type="entry name" value="N-ACETYL-ALPHA-D-GLUCOSAMINYL L-MALATE DEACETYLASE 1"/>
    <property type="match status" value="1"/>
</dbReference>
<dbReference type="PANTHER" id="PTHR12993">
    <property type="entry name" value="N-ACETYLGLUCOSAMINYL-PHOSPHATIDYLINOSITOL DE-N-ACETYLASE-RELATED"/>
    <property type="match status" value="1"/>
</dbReference>
<dbReference type="EMBL" id="OMOD01000018">
    <property type="protein sequence ID" value="SPF33105.1"/>
    <property type="molecule type" value="Genomic_DNA"/>
</dbReference>
<dbReference type="Gene3D" id="3.40.50.10320">
    <property type="entry name" value="LmbE-like"/>
    <property type="match status" value="1"/>
</dbReference>
<evidence type="ECO:0000313" key="3">
    <source>
        <dbReference type="Proteomes" id="UP000238701"/>
    </source>
</evidence>
<reference evidence="3" key="1">
    <citation type="submission" date="2018-02" db="EMBL/GenBank/DDBJ databases">
        <authorList>
            <person name="Hausmann B."/>
        </authorList>
    </citation>
    <scope>NUCLEOTIDE SEQUENCE [LARGE SCALE GENOMIC DNA]</scope>
    <source>
        <strain evidence="3">Peat soil MAG SbA1</strain>
    </source>
</reference>
<dbReference type="NCBIfam" id="TIGR04001">
    <property type="entry name" value="thiol_BshB1"/>
    <property type="match status" value="1"/>
</dbReference>
<proteinExistence type="predicted"/>
<dbReference type="InterPro" id="IPR023842">
    <property type="entry name" value="Bacillithiol_biosynth_BshB1"/>
</dbReference>
<dbReference type="OrthoDB" id="9778719at2"/>
<dbReference type="GO" id="GO:0016811">
    <property type="term" value="F:hydrolase activity, acting on carbon-nitrogen (but not peptide) bonds, in linear amides"/>
    <property type="evidence" value="ECO:0007669"/>
    <property type="project" value="TreeGrafter"/>
</dbReference>